<evidence type="ECO:0000313" key="5">
    <source>
        <dbReference type="Proteomes" id="UP000252707"/>
    </source>
</evidence>
<dbReference type="GO" id="GO:0003723">
    <property type="term" value="F:RNA binding"/>
    <property type="evidence" value="ECO:0007669"/>
    <property type="project" value="UniProtKB-UniRule"/>
</dbReference>
<dbReference type="InterPro" id="IPR035920">
    <property type="entry name" value="YhbY-like_sf"/>
</dbReference>
<dbReference type="SUPFAM" id="SSF75471">
    <property type="entry name" value="YhbY-like"/>
    <property type="match status" value="1"/>
</dbReference>
<sequence length="96" mass="10518">MQLTGKQNRFLRSRAHSLRPVILMGSAGLTQALIDETARALRDHELIKVRLVGEDREDRRGLADSLCAATGAELVQIIGHVAVIYLPGDPPVIRLP</sequence>
<evidence type="ECO:0000256" key="1">
    <source>
        <dbReference type="ARBA" id="ARBA00022884"/>
    </source>
</evidence>
<protein>
    <submittedName>
        <fullName evidence="4">RNA-binding protein</fullName>
    </submittedName>
</protein>
<dbReference type="InterPro" id="IPR001890">
    <property type="entry name" value="RNA-binding_CRM"/>
</dbReference>
<dbReference type="NCBIfam" id="TIGR00253">
    <property type="entry name" value="RNA_bind_YhbY"/>
    <property type="match status" value="1"/>
</dbReference>
<organism evidence="4 5">
    <name type="scientific">Thioalbus denitrificans</name>
    <dbReference type="NCBI Taxonomy" id="547122"/>
    <lineage>
        <taxon>Bacteria</taxon>
        <taxon>Pseudomonadati</taxon>
        <taxon>Pseudomonadota</taxon>
        <taxon>Gammaproteobacteria</taxon>
        <taxon>Chromatiales</taxon>
        <taxon>Ectothiorhodospiraceae</taxon>
        <taxon>Thioalbus</taxon>
    </lineage>
</organism>
<reference evidence="4 5" key="1">
    <citation type="submission" date="2018-07" db="EMBL/GenBank/DDBJ databases">
        <title>Genomic Encyclopedia of Type Strains, Phase IV (KMG-IV): sequencing the most valuable type-strain genomes for metagenomic binning, comparative biology and taxonomic classification.</title>
        <authorList>
            <person name="Goeker M."/>
        </authorList>
    </citation>
    <scope>NUCLEOTIDE SEQUENCE [LARGE SCALE GENOMIC DNA]</scope>
    <source>
        <strain evidence="4 5">DSM 26407</strain>
    </source>
</reference>
<keyword evidence="5" id="KW-1185">Reference proteome</keyword>
<feature type="domain" description="CRM" evidence="3">
    <location>
        <begin position="1"/>
        <end position="96"/>
    </location>
</feature>
<dbReference type="Proteomes" id="UP000252707">
    <property type="component" value="Unassembled WGS sequence"/>
</dbReference>
<accession>A0A369C2X3</accession>
<dbReference type="PANTHER" id="PTHR40065">
    <property type="entry name" value="RNA-BINDING PROTEIN YHBY"/>
    <property type="match status" value="1"/>
</dbReference>
<dbReference type="Pfam" id="PF01985">
    <property type="entry name" value="CRS1_YhbY"/>
    <property type="match status" value="1"/>
</dbReference>
<evidence type="ECO:0000256" key="2">
    <source>
        <dbReference type="PROSITE-ProRule" id="PRU00626"/>
    </source>
</evidence>
<proteinExistence type="predicted"/>
<dbReference type="EMBL" id="QPJY01000007">
    <property type="protein sequence ID" value="RCX28330.1"/>
    <property type="molecule type" value="Genomic_DNA"/>
</dbReference>
<dbReference type="Gene3D" id="3.30.110.60">
    <property type="entry name" value="YhbY-like"/>
    <property type="match status" value="1"/>
</dbReference>
<gene>
    <name evidence="4" type="ORF">DFQ59_10774</name>
</gene>
<dbReference type="PROSITE" id="PS51295">
    <property type="entry name" value="CRM"/>
    <property type="match status" value="1"/>
</dbReference>
<evidence type="ECO:0000259" key="3">
    <source>
        <dbReference type="PROSITE" id="PS51295"/>
    </source>
</evidence>
<dbReference type="PANTHER" id="PTHR40065:SF3">
    <property type="entry name" value="RNA-BINDING PROTEIN YHBY"/>
    <property type="match status" value="1"/>
</dbReference>
<evidence type="ECO:0000313" key="4">
    <source>
        <dbReference type="EMBL" id="RCX28330.1"/>
    </source>
</evidence>
<dbReference type="SMART" id="SM01103">
    <property type="entry name" value="CRS1_YhbY"/>
    <property type="match status" value="1"/>
</dbReference>
<dbReference type="InterPro" id="IPR017924">
    <property type="entry name" value="RNA-binding_YhbY"/>
</dbReference>
<comment type="caution">
    <text evidence="4">The sequence shown here is derived from an EMBL/GenBank/DDBJ whole genome shotgun (WGS) entry which is preliminary data.</text>
</comment>
<dbReference type="OrthoDB" id="9797519at2"/>
<keyword evidence="1 2" id="KW-0694">RNA-binding</keyword>
<dbReference type="AlphaFoldDB" id="A0A369C2X3"/>
<dbReference type="RefSeq" id="WP_114280270.1">
    <property type="nucleotide sequence ID" value="NZ_QPJY01000007.1"/>
</dbReference>
<name>A0A369C2X3_9GAMM</name>
<dbReference type="InterPro" id="IPR051925">
    <property type="entry name" value="RNA-binding_domain"/>
</dbReference>